<organism evidence="1 2">
    <name type="scientific">Rhizobium freirei PRF 81</name>
    <dbReference type="NCBI Taxonomy" id="363754"/>
    <lineage>
        <taxon>Bacteria</taxon>
        <taxon>Pseudomonadati</taxon>
        <taxon>Pseudomonadota</taxon>
        <taxon>Alphaproteobacteria</taxon>
        <taxon>Hyphomicrobiales</taxon>
        <taxon>Rhizobiaceae</taxon>
        <taxon>Rhizobium/Agrobacterium group</taxon>
        <taxon>Rhizobium</taxon>
    </lineage>
</organism>
<proteinExistence type="predicted"/>
<dbReference type="EMBL" id="AQHN01000056">
    <property type="protein sequence ID" value="ENN87188.1"/>
    <property type="molecule type" value="Genomic_DNA"/>
</dbReference>
<sequence length="135" mass="14674">MLAPGLALRREAGICDHLRLYTGSIEPPICDILSRDNYDGTVTEAARISIALLAPLPGCKVKRSLCTLSLSCLSLVIGNMLPHDESRVIVRLERNRMGGSGLLHEVDFRRAYNASRGIGARSGMGSAGRVESRRR</sequence>
<accession>N6UAG0</accession>
<reference evidence="1 2" key="1">
    <citation type="journal article" date="2012" name="BMC Genomics">
        <title>Genomic basis of broad host range and environmental adaptability of Rhizobium tropici CIAT 899 and Rhizobium sp. PRF 81 which are used in inoculants for common bean (Phaseolus vulgaris L.).</title>
        <authorList>
            <person name="Ormeno-Orrillo E."/>
            <person name="Menna P."/>
            <person name="Almeida L.G."/>
            <person name="Ollero F.J."/>
            <person name="Nicolas M.F."/>
            <person name="Pains Rodrigues E."/>
            <person name="Shigueyoshi Nakatani A."/>
            <person name="Silva Batista J.S."/>
            <person name="Oliveira Chueire L.M."/>
            <person name="Souza R.C."/>
            <person name="Ribeiro Vasconcelos A.T."/>
            <person name="Megias M."/>
            <person name="Hungria M."/>
            <person name="Martinez-Romero E."/>
        </authorList>
    </citation>
    <scope>NUCLEOTIDE SEQUENCE [LARGE SCALE GENOMIC DNA]</scope>
    <source>
        <strain evidence="1 2">PRF 81</strain>
    </source>
</reference>
<protein>
    <submittedName>
        <fullName evidence="1">Uncharacterized protein</fullName>
    </submittedName>
</protein>
<dbReference type="Proteomes" id="UP000012429">
    <property type="component" value="Unassembled WGS sequence"/>
</dbReference>
<comment type="caution">
    <text evidence="1">The sequence shown here is derived from an EMBL/GenBank/DDBJ whole genome shotgun (WGS) entry which is preliminary data.</text>
</comment>
<keyword evidence="2" id="KW-1185">Reference proteome</keyword>
<dbReference type="AlphaFoldDB" id="N6UAG0"/>
<name>N6UAG0_9HYPH</name>
<gene>
    <name evidence="1" type="ORF">RHSP_82868</name>
</gene>
<evidence type="ECO:0000313" key="2">
    <source>
        <dbReference type="Proteomes" id="UP000012429"/>
    </source>
</evidence>
<dbReference type="STRING" id="363754.RHSP_82868"/>
<dbReference type="PATRIC" id="fig|363754.4.peg.2547"/>
<evidence type="ECO:0000313" key="1">
    <source>
        <dbReference type="EMBL" id="ENN87188.1"/>
    </source>
</evidence>